<feature type="region of interest" description="Disordered" evidence="6">
    <location>
        <begin position="395"/>
        <end position="415"/>
    </location>
</feature>
<dbReference type="PANTHER" id="PTHR32071">
    <property type="entry name" value="TRANSCRIPTIONAL REGULATORY PROTEIN"/>
    <property type="match status" value="1"/>
</dbReference>
<keyword evidence="3" id="KW-0805">Transcription regulation</keyword>
<protein>
    <submittedName>
        <fullName evidence="8">Sigma 54-interacting transcriptional regulator</fullName>
    </submittedName>
</protein>
<keyword evidence="9" id="KW-1185">Reference proteome</keyword>
<feature type="domain" description="Sigma-54 factor interaction" evidence="7">
    <location>
        <begin position="80"/>
        <end position="310"/>
    </location>
</feature>
<gene>
    <name evidence="8" type="ORF">RGB73_19900</name>
</gene>
<evidence type="ECO:0000313" key="8">
    <source>
        <dbReference type="EMBL" id="WNC12976.1"/>
    </source>
</evidence>
<dbReference type="InterPro" id="IPR002078">
    <property type="entry name" value="Sigma_54_int"/>
</dbReference>
<dbReference type="InterPro" id="IPR002197">
    <property type="entry name" value="HTH_Fis"/>
</dbReference>
<accession>A0ABY9SYU1</accession>
<dbReference type="InterPro" id="IPR009057">
    <property type="entry name" value="Homeodomain-like_sf"/>
</dbReference>
<name>A0ABY9SYU1_BREBE</name>
<dbReference type="PANTHER" id="PTHR32071:SF81">
    <property type="entry name" value="PROPIONATE CATABOLISM OPERON REGULATORY PROTEIN"/>
    <property type="match status" value="1"/>
</dbReference>
<dbReference type="Pfam" id="PF25601">
    <property type="entry name" value="AAA_lid_14"/>
    <property type="match status" value="1"/>
</dbReference>
<dbReference type="RefSeq" id="WP_310764491.1">
    <property type="nucleotide sequence ID" value="NZ_CP134050.1"/>
</dbReference>
<evidence type="ECO:0000313" key="9">
    <source>
        <dbReference type="Proteomes" id="UP001256827"/>
    </source>
</evidence>
<dbReference type="SMART" id="SM00382">
    <property type="entry name" value="AAA"/>
    <property type="match status" value="1"/>
</dbReference>
<dbReference type="InterPro" id="IPR027417">
    <property type="entry name" value="P-loop_NTPase"/>
</dbReference>
<dbReference type="EMBL" id="CP134050">
    <property type="protein sequence ID" value="WNC12976.1"/>
    <property type="molecule type" value="Genomic_DNA"/>
</dbReference>
<keyword evidence="2" id="KW-0067">ATP-binding</keyword>
<dbReference type="PROSITE" id="PS50045">
    <property type="entry name" value="SIGMA54_INTERACT_4"/>
    <property type="match status" value="1"/>
</dbReference>
<dbReference type="Gene3D" id="1.10.8.60">
    <property type="match status" value="1"/>
</dbReference>
<evidence type="ECO:0000256" key="2">
    <source>
        <dbReference type="ARBA" id="ARBA00022840"/>
    </source>
</evidence>
<keyword evidence="5" id="KW-0804">Transcription</keyword>
<dbReference type="CDD" id="cd00009">
    <property type="entry name" value="AAA"/>
    <property type="match status" value="1"/>
</dbReference>
<keyword evidence="1" id="KW-0547">Nucleotide-binding</keyword>
<dbReference type="Pfam" id="PF02954">
    <property type="entry name" value="HTH_8"/>
    <property type="match status" value="1"/>
</dbReference>
<reference evidence="8 9" key="1">
    <citation type="submission" date="2023-09" db="EMBL/GenBank/DDBJ databases">
        <title>Complete Genome and Methylome dissection of Bacillus brevis NEB573 original source of BbsI restriction endonuclease.</title>
        <authorList>
            <person name="Fomenkov A."/>
            <person name="Roberts R.D."/>
        </authorList>
    </citation>
    <scope>NUCLEOTIDE SEQUENCE [LARGE SCALE GENOMIC DNA]</scope>
    <source>
        <strain evidence="8 9">NEB573</strain>
    </source>
</reference>
<evidence type="ECO:0000256" key="3">
    <source>
        <dbReference type="ARBA" id="ARBA00023015"/>
    </source>
</evidence>
<dbReference type="InterPro" id="IPR025944">
    <property type="entry name" value="Sigma_54_int_dom_CS"/>
</dbReference>
<dbReference type="InterPro" id="IPR025943">
    <property type="entry name" value="Sigma_54_int_dom_ATP-bd_2"/>
</dbReference>
<sequence length="415" mass="46086">MVLAHNQDRIIVFASRQAEECLSLRAGDVLDGSREASLHNKWTLEEWPVDDFLHTRVRLLAIRPHRHFHAMRDTIPFPLIQTNSPLYMAELQTARVAADSLTNTLLLGETGSGKEVLARAIHGGSRRAQGPFLAVNLASLPRELIASELFGYAEGAFTGARKGGRLGKFEAANGGTLLLDEIGELPLEHQVLLLRVLEERTVTRLGAHEENPLDVRIVAATNRPLEKEVAEGRFRADLYFRLNVLTIRIPPLRERPEDIAPLAVHFVQELGKKHGTGPSVLSEDALFALQSQSWPGNVRELRNVVERAFLLAFYEPAITPVHLPAEWNGAPPRIAHKGQLHSGSGLLLREMERQAIRQVLAEARSISEAAKKLGIARSTLYRKMGEWGIPLDGEGSMGSLRRKKEPRNGQIKVDN</sequence>
<dbReference type="InterPro" id="IPR003593">
    <property type="entry name" value="AAA+_ATPase"/>
</dbReference>
<keyword evidence="4" id="KW-0238">DNA-binding</keyword>
<organism evidence="8 9">
    <name type="scientific">Brevibacillus brevis</name>
    <name type="common">Bacillus brevis</name>
    <dbReference type="NCBI Taxonomy" id="1393"/>
    <lineage>
        <taxon>Bacteria</taxon>
        <taxon>Bacillati</taxon>
        <taxon>Bacillota</taxon>
        <taxon>Bacilli</taxon>
        <taxon>Bacillales</taxon>
        <taxon>Paenibacillaceae</taxon>
        <taxon>Brevibacillus</taxon>
    </lineage>
</organism>
<dbReference type="Proteomes" id="UP001256827">
    <property type="component" value="Chromosome"/>
</dbReference>
<dbReference type="Gene3D" id="1.10.10.60">
    <property type="entry name" value="Homeodomain-like"/>
    <property type="match status" value="1"/>
</dbReference>
<evidence type="ECO:0000256" key="1">
    <source>
        <dbReference type="ARBA" id="ARBA00022741"/>
    </source>
</evidence>
<dbReference type="InterPro" id="IPR058031">
    <property type="entry name" value="AAA_lid_NorR"/>
</dbReference>
<evidence type="ECO:0000256" key="4">
    <source>
        <dbReference type="ARBA" id="ARBA00023125"/>
    </source>
</evidence>
<dbReference type="SUPFAM" id="SSF46689">
    <property type="entry name" value="Homeodomain-like"/>
    <property type="match status" value="1"/>
</dbReference>
<evidence type="ECO:0000256" key="6">
    <source>
        <dbReference type="SAM" id="MobiDB-lite"/>
    </source>
</evidence>
<dbReference type="Gene3D" id="3.40.50.300">
    <property type="entry name" value="P-loop containing nucleotide triphosphate hydrolases"/>
    <property type="match status" value="1"/>
</dbReference>
<dbReference type="PROSITE" id="PS00688">
    <property type="entry name" value="SIGMA54_INTERACT_3"/>
    <property type="match status" value="1"/>
</dbReference>
<evidence type="ECO:0000259" key="7">
    <source>
        <dbReference type="PROSITE" id="PS50045"/>
    </source>
</evidence>
<dbReference type="Pfam" id="PF00158">
    <property type="entry name" value="Sigma54_activat"/>
    <property type="match status" value="1"/>
</dbReference>
<dbReference type="SUPFAM" id="SSF52540">
    <property type="entry name" value="P-loop containing nucleoside triphosphate hydrolases"/>
    <property type="match status" value="1"/>
</dbReference>
<evidence type="ECO:0000256" key="5">
    <source>
        <dbReference type="ARBA" id="ARBA00023163"/>
    </source>
</evidence>
<dbReference type="PROSITE" id="PS00676">
    <property type="entry name" value="SIGMA54_INTERACT_2"/>
    <property type="match status" value="1"/>
</dbReference>
<proteinExistence type="predicted"/>